<evidence type="ECO:0000259" key="1">
    <source>
        <dbReference type="Pfam" id="PF00501"/>
    </source>
</evidence>
<dbReference type="PANTHER" id="PTHR43767">
    <property type="entry name" value="LONG-CHAIN-FATTY-ACID--COA LIGASE"/>
    <property type="match status" value="1"/>
</dbReference>
<proteinExistence type="predicted"/>
<gene>
    <name evidence="2" type="ORF">B2A_10088</name>
</gene>
<dbReference type="InterPro" id="IPR042099">
    <property type="entry name" value="ANL_N_sf"/>
</dbReference>
<dbReference type="SUPFAM" id="SSF56801">
    <property type="entry name" value="Acetyl-CoA synthetase-like"/>
    <property type="match status" value="1"/>
</dbReference>
<accession>T0ZD56</accession>
<dbReference type="PANTHER" id="PTHR43767:SF1">
    <property type="entry name" value="NONRIBOSOMAL PEPTIDE SYNTHASE PES1 (EUROFUNG)-RELATED"/>
    <property type="match status" value="1"/>
</dbReference>
<sequence>DGPAAPATVEPTERVWWKHYGPGVPTHVEIPNVLLTELVEAAVGRWPDRKALIYYGASWTYRAFWTLSERLAGQLARDGVGPGDRVGIYLPNGPLYPIALFAVLRLGATVVQISPLYLGLDLEQILRDAQPKAVITLEILYPNLRKVRADGPPSTVVVARLSDFYPVPKRWFVNRVLRRQHLPTDFPTDPGVRAWARIALTPARVPLWKGDPATTVAVLQYTGGTTGRPKGAMLTHRNLVANVIQDNTWNTTRRSGEEVILAAIPFFHIYGLTVAGLMGLADGATLVIQTRPEVRELLRLITRYRPTQFPGVP</sequence>
<dbReference type="InterPro" id="IPR020845">
    <property type="entry name" value="AMP-binding_CS"/>
</dbReference>
<keyword evidence="2" id="KW-0436">Ligase</keyword>
<reference evidence="2" key="1">
    <citation type="submission" date="2013-08" db="EMBL/GenBank/DDBJ databases">
        <authorList>
            <person name="Mendez C."/>
            <person name="Richter M."/>
            <person name="Ferrer M."/>
            <person name="Sanchez J."/>
        </authorList>
    </citation>
    <scope>NUCLEOTIDE SEQUENCE</scope>
</reference>
<evidence type="ECO:0000313" key="2">
    <source>
        <dbReference type="EMBL" id="EQD42968.1"/>
    </source>
</evidence>
<dbReference type="Pfam" id="PF00501">
    <property type="entry name" value="AMP-binding"/>
    <property type="match status" value="1"/>
</dbReference>
<dbReference type="GO" id="GO:0016874">
    <property type="term" value="F:ligase activity"/>
    <property type="evidence" value="ECO:0007669"/>
    <property type="project" value="UniProtKB-KW"/>
</dbReference>
<feature type="non-terminal residue" evidence="2">
    <location>
        <position position="313"/>
    </location>
</feature>
<comment type="caution">
    <text evidence="2">The sequence shown here is derived from an EMBL/GenBank/DDBJ whole genome shotgun (WGS) entry which is preliminary data.</text>
</comment>
<protein>
    <submittedName>
        <fullName evidence="2">Long-chain-fatty-acid--CoA ligase</fullName>
    </submittedName>
</protein>
<dbReference type="InterPro" id="IPR050237">
    <property type="entry name" value="ATP-dep_AMP-bd_enzyme"/>
</dbReference>
<feature type="non-terminal residue" evidence="2">
    <location>
        <position position="1"/>
    </location>
</feature>
<reference evidence="2" key="2">
    <citation type="journal article" date="2014" name="ISME J.">
        <title>Microbial stratification in low pH oxic and suboxic macroscopic growths along an acid mine drainage.</title>
        <authorList>
            <person name="Mendez-Garcia C."/>
            <person name="Mesa V."/>
            <person name="Sprenger R.R."/>
            <person name="Richter M."/>
            <person name="Diez M.S."/>
            <person name="Solano J."/>
            <person name="Bargiela R."/>
            <person name="Golyshina O.V."/>
            <person name="Manteca A."/>
            <person name="Ramos J.L."/>
            <person name="Gallego J.R."/>
            <person name="Llorente I."/>
            <person name="Martins Dos Santos V.A."/>
            <person name="Jensen O.N."/>
            <person name="Pelaez A.I."/>
            <person name="Sanchez J."/>
            <person name="Ferrer M."/>
        </authorList>
    </citation>
    <scope>NUCLEOTIDE SEQUENCE</scope>
</reference>
<dbReference type="Gene3D" id="3.40.50.12780">
    <property type="entry name" value="N-terminal domain of ligase-like"/>
    <property type="match status" value="1"/>
</dbReference>
<dbReference type="PROSITE" id="PS00455">
    <property type="entry name" value="AMP_BINDING"/>
    <property type="match status" value="1"/>
</dbReference>
<name>T0ZD56_9ZZZZ</name>
<dbReference type="EMBL" id="AUZZ01007280">
    <property type="protein sequence ID" value="EQD42968.1"/>
    <property type="molecule type" value="Genomic_DNA"/>
</dbReference>
<feature type="domain" description="AMP-dependent synthetase/ligase" evidence="1">
    <location>
        <begin position="40"/>
        <end position="313"/>
    </location>
</feature>
<dbReference type="InterPro" id="IPR000873">
    <property type="entry name" value="AMP-dep_synth/lig_dom"/>
</dbReference>
<organism evidence="2">
    <name type="scientific">mine drainage metagenome</name>
    <dbReference type="NCBI Taxonomy" id="410659"/>
    <lineage>
        <taxon>unclassified sequences</taxon>
        <taxon>metagenomes</taxon>
        <taxon>ecological metagenomes</taxon>
    </lineage>
</organism>
<dbReference type="AlphaFoldDB" id="T0ZD56"/>